<dbReference type="PROSITE" id="PS50097">
    <property type="entry name" value="BTB"/>
    <property type="match status" value="1"/>
</dbReference>
<dbReference type="SUPFAM" id="SSF54695">
    <property type="entry name" value="POZ domain"/>
    <property type="match status" value="1"/>
</dbReference>
<reference evidence="2 3" key="1">
    <citation type="journal article" date="2013" name="BMC Genomics">
        <title>Genomics-driven discovery of the pneumocandin biosynthetic gene cluster in the fungus Glarea lozoyensis.</title>
        <authorList>
            <person name="Chen L."/>
            <person name="Yue Q."/>
            <person name="Zhang X."/>
            <person name="Xiang M."/>
            <person name="Wang C."/>
            <person name="Li S."/>
            <person name="Che Y."/>
            <person name="Ortiz-Lopez F.J."/>
            <person name="Bills G.F."/>
            <person name="Liu X."/>
            <person name="An Z."/>
        </authorList>
    </citation>
    <scope>NUCLEOTIDE SEQUENCE [LARGE SCALE GENOMIC DNA]</scope>
    <source>
        <strain evidence="3">ATCC 20868 / MF5171</strain>
    </source>
</reference>
<dbReference type="AlphaFoldDB" id="S3CK78"/>
<dbReference type="InterPro" id="IPR011333">
    <property type="entry name" value="SKP1/BTB/POZ_sf"/>
</dbReference>
<dbReference type="RefSeq" id="XP_008087484.1">
    <property type="nucleotide sequence ID" value="XM_008089293.1"/>
</dbReference>
<dbReference type="Pfam" id="PF00651">
    <property type="entry name" value="BTB"/>
    <property type="match status" value="1"/>
</dbReference>
<gene>
    <name evidence="2" type="ORF">GLAREA_02077</name>
</gene>
<dbReference type="PANTHER" id="PTHR47843">
    <property type="entry name" value="BTB DOMAIN-CONTAINING PROTEIN-RELATED"/>
    <property type="match status" value="1"/>
</dbReference>
<dbReference type="HOGENOM" id="CLU_847443_0_0_1"/>
<proteinExistence type="predicted"/>
<evidence type="ECO:0000259" key="1">
    <source>
        <dbReference type="PROSITE" id="PS50097"/>
    </source>
</evidence>
<dbReference type="Proteomes" id="UP000016922">
    <property type="component" value="Unassembled WGS sequence"/>
</dbReference>
<dbReference type="Gene3D" id="3.30.710.10">
    <property type="entry name" value="Potassium Channel Kv1.1, Chain A"/>
    <property type="match status" value="1"/>
</dbReference>
<name>S3CK78_GLAL2</name>
<evidence type="ECO:0000313" key="3">
    <source>
        <dbReference type="Proteomes" id="UP000016922"/>
    </source>
</evidence>
<accession>S3CK78</accession>
<keyword evidence="3" id="KW-1185">Reference proteome</keyword>
<dbReference type="PANTHER" id="PTHR47843:SF7">
    <property type="entry name" value="BTB DOMAIN-CONTAINING PROTEIN"/>
    <property type="match status" value="1"/>
</dbReference>
<protein>
    <submittedName>
        <fullName evidence="2">POZ</fullName>
    </submittedName>
</protein>
<dbReference type="InterPro" id="IPR000210">
    <property type="entry name" value="BTB/POZ_dom"/>
</dbReference>
<dbReference type="STRING" id="1116229.S3CK78"/>
<sequence>MKYSVSVKLETAHQNVYEPWASPDEKNDPTSRNYSSPLVTLVVGSGEKTETFYVHKHSLLKFPYFNGALRPGAFMEGKDEKMNFPEEDPAVFHRLVEFIYEGKCYPRIINEEEMEEYLEAPIMVVKDVPNSLAEGYDWGLESSIACGSHLTTDETLSTVTGIIQLLCLAHRYGINDLCSCCLDKLRLCPFGTREVTALIELVSTQIPETESTSEIYAFMYEHIRIQKPRLDDCLVFERLFENRAVPSQTLLQILKTTKTKQIEYMRQISLGIVGVAVCHEEVTAADSQKKYGTDDKPHFIFGSAKIGEVSSGRANNSEGLFLARNNPVGDGVVFPLSSFFFLKKNNI</sequence>
<organism evidence="2 3">
    <name type="scientific">Glarea lozoyensis (strain ATCC 20868 / MF5171)</name>
    <dbReference type="NCBI Taxonomy" id="1116229"/>
    <lineage>
        <taxon>Eukaryota</taxon>
        <taxon>Fungi</taxon>
        <taxon>Dikarya</taxon>
        <taxon>Ascomycota</taxon>
        <taxon>Pezizomycotina</taxon>
        <taxon>Leotiomycetes</taxon>
        <taxon>Helotiales</taxon>
        <taxon>Helotiaceae</taxon>
        <taxon>Glarea</taxon>
    </lineage>
</organism>
<dbReference type="EMBL" id="KE145371">
    <property type="protein sequence ID" value="EPE26165.1"/>
    <property type="molecule type" value="Genomic_DNA"/>
</dbReference>
<dbReference type="GeneID" id="19461135"/>
<dbReference type="OrthoDB" id="6359816at2759"/>
<feature type="domain" description="BTB" evidence="1">
    <location>
        <begin position="37"/>
        <end position="103"/>
    </location>
</feature>
<evidence type="ECO:0000313" key="2">
    <source>
        <dbReference type="EMBL" id="EPE26165.1"/>
    </source>
</evidence>
<dbReference type="KEGG" id="glz:GLAREA_02077"/>
<dbReference type="CDD" id="cd18186">
    <property type="entry name" value="BTB_POZ_ZBTB_KLHL-like"/>
    <property type="match status" value="1"/>
</dbReference>